<keyword evidence="11" id="KW-1133">Transmembrane helix</keyword>
<evidence type="ECO:0000256" key="6">
    <source>
        <dbReference type="ARBA" id="ARBA00023136"/>
    </source>
</evidence>
<dbReference type="Pfam" id="PF00535">
    <property type="entry name" value="Glycos_transf_2"/>
    <property type="match status" value="1"/>
</dbReference>
<dbReference type="EMBL" id="WNJQ01000001">
    <property type="protein sequence ID" value="MBC9824425.1"/>
    <property type="molecule type" value="Genomic_DNA"/>
</dbReference>
<evidence type="ECO:0000259" key="12">
    <source>
        <dbReference type="Pfam" id="PF00535"/>
    </source>
</evidence>
<keyword evidence="6 11" id="KW-0472">Membrane</keyword>
<keyword evidence="11" id="KW-0812">Transmembrane</keyword>
<feature type="transmembrane region" description="Helical" evidence="11">
    <location>
        <begin position="309"/>
        <end position="329"/>
    </location>
</feature>
<evidence type="ECO:0000256" key="11">
    <source>
        <dbReference type="SAM" id="Phobius"/>
    </source>
</evidence>
<dbReference type="InterPro" id="IPR029044">
    <property type="entry name" value="Nucleotide-diphossugar_trans"/>
</dbReference>
<evidence type="ECO:0000256" key="2">
    <source>
        <dbReference type="ARBA" id="ARBA00022475"/>
    </source>
</evidence>
<dbReference type="PANTHER" id="PTHR43646">
    <property type="entry name" value="GLYCOSYLTRANSFERASE"/>
    <property type="match status" value="1"/>
</dbReference>
<evidence type="ECO:0000256" key="7">
    <source>
        <dbReference type="ARBA" id="ARBA00037281"/>
    </source>
</evidence>
<evidence type="ECO:0000256" key="8">
    <source>
        <dbReference type="ARBA" id="ARBA00037904"/>
    </source>
</evidence>
<comment type="subcellular location">
    <subcellularLocation>
        <location evidence="1">Cell membrane</location>
    </subcellularLocation>
</comment>
<name>A0ABR7TA93_9LACT</name>
<evidence type="ECO:0000256" key="9">
    <source>
        <dbReference type="ARBA" id="ARBA00038120"/>
    </source>
</evidence>
<comment type="function">
    <text evidence="7">Catalyzes the glycosylation of 4,4'-diaponeurosporenoate, i.e. the esterification of glucose at the C1'' position with the carboxyl group of 4,4'-diaponeurosporenic acid, to form glycosyl-4,4'-diaponeurosporenoate. This is a step in the biosynthesis of staphyloxanthin, an orange pigment present in most staphylococci strains.</text>
</comment>
<evidence type="ECO:0000256" key="3">
    <source>
        <dbReference type="ARBA" id="ARBA00022676"/>
    </source>
</evidence>
<comment type="pathway">
    <text evidence="8">Carotenoid biosynthesis; staphyloxanthin biosynthesis; staphyloxanthin from farnesyl diphosphate: step 4/5.</text>
</comment>
<keyword evidence="5" id="KW-0125">Carotenoid biosynthesis</keyword>
<protein>
    <recommendedName>
        <fullName evidence="10">4,4'-diaponeurosporenoate glycosyltransferase</fullName>
    </recommendedName>
</protein>
<dbReference type="SUPFAM" id="SSF53448">
    <property type="entry name" value="Nucleotide-diphospho-sugar transferases"/>
    <property type="match status" value="1"/>
</dbReference>
<evidence type="ECO:0000256" key="10">
    <source>
        <dbReference type="ARBA" id="ARBA00040345"/>
    </source>
</evidence>
<dbReference type="Gene3D" id="3.90.550.10">
    <property type="entry name" value="Spore Coat Polysaccharide Biosynthesis Protein SpsA, Chain A"/>
    <property type="match status" value="1"/>
</dbReference>
<feature type="transmembrane region" description="Helical" evidence="11">
    <location>
        <begin position="341"/>
        <end position="360"/>
    </location>
</feature>
<feature type="transmembrane region" description="Helical" evidence="11">
    <location>
        <begin position="281"/>
        <end position="303"/>
    </location>
</feature>
<dbReference type="InterPro" id="IPR001173">
    <property type="entry name" value="Glyco_trans_2-like"/>
</dbReference>
<reference evidence="13 14" key="1">
    <citation type="journal article" date="2020" name="Microorganisms">
        <title>New Insight into Antimicrobial Compounds from Food and Marine-Sourced Carnobacterium Species through Phenotype and Genome Analyses.</title>
        <authorList>
            <person name="Begrem S."/>
            <person name="Ivaniuk F."/>
            <person name="Gigout-Chevalier F."/>
            <person name="Kolypczuk L."/>
            <person name="Bonnetot S."/>
            <person name="Leroi F."/>
            <person name="Grovel O."/>
            <person name="Delbarre-Ladrat C."/>
            <person name="Passerini D."/>
        </authorList>
    </citation>
    <scope>NUCLEOTIDE SEQUENCE [LARGE SCALE GENOMIC DNA]</scope>
    <source>
        <strain evidence="13 14">MIP2551</strain>
    </source>
</reference>
<accession>A0ABR7TA93</accession>
<keyword evidence="2" id="KW-1003">Cell membrane</keyword>
<evidence type="ECO:0000313" key="14">
    <source>
        <dbReference type="Proteomes" id="UP000638836"/>
    </source>
</evidence>
<evidence type="ECO:0000256" key="1">
    <source>
        <dbReference type="ARBA" id="ARBA00004236"/>
    </source>
</evidence>
<dbReference type="PANTHER" id="PTHR43646:SF2">
    <property type="entry name" value="GLYCOSYLTRANSFERASE 2-LIKE DOMAIN-CONTAINING PROTEIN"/>
    <property type="match status" value="1"/>
</dbReference>
<organism evidence="13 14">
    <name type="scientific">Carnobacterium inhibens</name>
    <dbReference type="NCBI Taxonomy" id="147709"/>
    <lineage>
        <taxon>Bacteria</taxon>
        <taxon>Bacillati</taxon>
        <taxon>Bacillota</taxon>
        <taxon>Bacilli</taxon>
        <taxon>Lactobacillales</taxon>
        <taxon>Carnobacteriaceae</taxon>
        <taxon>Carnobacterium</taxon>
    </lineage>
</organism>
<keyword evidence="3" id="KW-0328">Glycosyltransferase</keyword>
<feature type="domain" description="Glycosyltransferase 2-like" evidence="12">
    <location>
        <begin position="48"/>
        <end position="161"/>
    </location>
</feature>
<keyword evidence="14" id="KW-1185">Reference proteome</keyword>
<gene>
    <name evidence="13" type="ORF">GLO26_01095</name>
</gene>
<evidence type="ECO:0000313" key="13">
    <source>
        <dbReference type="EMBL" id="MBC9824425.1"/>
    </source>
</evidence>
<dbReference type="Proteomes" id="UP000638836">
    <property type="component" value="Unassembled WGS sequence"/>
</dbReference>
<sequence length="377" mass="42415">MVILEVENIITIFCFLTGIALVSGFLMLWKIPLALKKDKRLSEGKTLSIIIPARNEANRLPKLLNSLKEQSTYNVEIIVVDDDSKDQTVAIAKRYGVQVIERNSTEEGLGKSAACWRGAQKSDGDWLLFLDADTYFDDQFSLQHLLNTYQSVGENGILSFQPYHKIAHLYENLSAVFNIILMAGMNTFTPIGDKLKAAGSFGPCILCTREDYFNVGGHKEIQGAIMDDLALGELFDKNGFPVRCYSGKETISFQMYPEGIKALVEGWTKSFGTAVQSTHPLVTSIISSWISGSFFSVFALIGALNIGHFNLVLSTSLLCILYLMQFYWLARRVGNFKFYALVLYPVQFLFFIGLFAWSLVLTKVFHRVKWRGRNIEV</sequence>
<keyword evidence="4" id="KW-0808">Transferase</keyword>
<proteinExistence type="inferred from homology"/>
<feature type="transmembrane region" description="Helical" evidence="11">
    <location>
        <begin position="6"/>
        <end position="29"/>
    </location>
</feature>
<comment type="similarity">
    <text evidence="9">Belongs to the glycosyltransferase 2 family. CrtQ subfamily.</text>
</comment>
<evidence type="ECO:0000256" key="5">
    <source>
        <dbReference type="ARBA" id="ARBA00022746"/>
    </source>
</evidence>
<comment type="caution">
    <text evidence="13">The sequence shown here is derived from an EMBL/GenBank/DDBJ whole genome shotgun (WGS) entry which is preliminary data.</text>
</comment>
<evidence type="ECO:0000256" key="4">
    <source>
        <dbReference type="ARBA" id="ARBA00022679"/>
    </source>
</evidence>